<feature type="region of interest" description="Disordered" evidence="3">
    <location>
        <begin position="1961"/>
        <end position="1999"/>
    </location>
</feature>
<dbReference type="PANTHER" id="PTHR23175">
    <property type="entry name" value="PDZ DOMAIN-CONTAINING PROTEIN"/>
    <property type="match status" value="1"/>
</dbReference>
<dbReference type="SUPFAM" id="SSF50729">
    <property type="entry name" value="PH domain-like"/>
    <property type="match status" value="1"/>
</dbReference>
<feature type="region of interest" description="Disordered" evidence="3">
    <location>
        <begin position="1390"/>
        <end position="1418"/>
    </location>
</feature>
<feature type="compositionally biased region" description="Polar residues" evidence="3">
    <location>
        <begin position="1613"/>
        <end position="1655"/>
    </location>
</feature>
<dbReference type="Pfam" id="PF15410">
    <property type="entry name" value="PH_9"/>
    <property type="match status" value="1"/>
</dbReference>
<dbReference type="Pfam" id="PF17820">
    <property type="entry name" value="PDZ_6"/>
    <property type="match status" value="1"/>
</dbReference>
<evidence type="ECO:0000256" key="1">
    <source>
        <dbReference type="ARBA" id="ARBA00022468"/>
    </source>
</evidence>
<feature type="compositionally biased region" description="Polar residues" evidence="3">
    <location>
        <begin position="424"/>
        <end position="442"/>
    </location>
</feature>
<accession>A0AAE0VRQ9</accession>
<feature type="region of interest" description="Disordered" evidence="3">
    <location>
        <begin position="1552"/>
        <end position="1583"/>
    </location>
</feature>
<feature type="compositionally biased region" description="Basic and acidic residues" evidence="3">
    <location>
        <begin position="1071"/>
        <end position="1080"/>
    </location>
</feature>
<dbReference type="PANTHER" id="PTHR23175:SF23">
    <property type="entry name" value="PDZ DOMAIN-CONTAINING PROTEIN"/>
    <property type="match status" value="1"/>
</dbReference>
<dbReference type="InterPro" id="IPR011993">
    <property type="entry name" value="PH-like_dom_sf"/>
</dbReference>
<dbReference type="SMART" id="SM00233">
    <property type="entry name" value="PH"/>
    <property type="match status" value="1"/>
</dbReference>
<evidence type="ECO:0008006" key="9">
    <source>
        <dbReference type="Google" id="ProtNLM"/>
    </source>
</evidence>
<feature type="domain" description="Rho-GAP" evidence="6">
    <location>
        <begin position="1111"/>
        <end position="1303"/>
    </location>
</feature>
<feature type="compositionally biased region" description="Basic and acidic residues" evidence="3">
    <location>
        <begin position="250"/>
        <end position="266"/>
    </location>
</feature>
<feature type="region of interest" description="Disordered" evidence="3">
    <location>
        <begin position="1743"/>
        <end position="1765"/>
    </location>
</feature>
<feature type="region of interest" description="Disordered" evidence="3">
    <location>
        <begin position="783"/>
        <end position="811"/>
    </location>
</feature>
<dbReference type="InterPro" id="IPR041681">
    <property type="entry name" value="PH_9"/>
</dbReference>
<feature type="region of interest" description="Disordered" evidence="3">
    <location>
        <begin position="1909"/>
        <end position="1934"/>
    </location>
</feature>
<dbReference type="PROSITE" id="PS50106">
    <property type="entry name" value="PDZ"/>
    <property type="match status" value="1"/>
</dbReference>
<keyword evidence="1" id="KW-0343">GTPase activation</keyword>
<dbReference type="FunFam" id="2.30.29.30:FF:000024">
    <property type="entry name" value="Spectrin beta chain"/>
    <property type="match status" value="1"/>
</dbReference>
<feature type="region of interest" description="Disordered" evidence="3">
    <location>
        <begin position="1"/>
        <end position="28"/>
    </location>
</feature>
<dbReference type="Gene3D" id="1.10.555.10">
    <property type="entry name" value="Rho GTPase activation protein"/>
    <property type="match status" value="1"/>
</dbReference>
<feature type="domain" description="PDZ" evidence="5">
    <location>
        <begin position="90"/>
        <end position="147"/>
    </location>
</feature>
<feature type="region of interest" description="Disordered" evidence="3">
    <location>
        <begin position="424"/>
        <end position="448"/>
    </location>
</feature>
<dbReference type="SMART" id="SM00324">
    <property type="entry name" value="RhoGAP"/>
    <property type="match status" value="1"/>
</dbReference>
<evidence type="ECO:0000313" key="7">
    <source>
        <dbReference type="EMBL" id="KAK3588178.1"/>
    </source>
</evidence>
<dbReference type="CDD" id="cd01253">
    <property type="entry name" value="PH_ARHGAP21-like"/>
    <property type="match status" value="1"/>
</dbReference>
<dbReference type="PROSITE" id="PS50238">
    <property type="entry name" value="RHOGAP"/>
    <property type="match status" value="1"/>
</dbReference>
<feature type="region of interest" description="Disordered" evidence="3">
    <location>
        <begin position="605"/>
        <end position="718"/>
    </location>
</feature>
<dbReference type="FunFam" id="1.10.555.10:FF:000058">
    <property type="entry name" value="GTPase-activating protein pac-1"/>
    <property type="match status" value="1"/>
</dbReference>
<reference evidence="7" key="3">
    <citation type="submission" date="2023-05" db="EMBL/GenBank/DDBJ databases">
        <authorList>
            <person name="Smith C.H."/>
        </authorList>
    </citation>
    <scope>NUCLEOTIDE SEQUENCE</scope>
    <source>
        <strain evidence="7">CHS0354</strain>
        <tissue evidence="7">Mantle</tissue>
    </source>
</reference>
<evidence type="ECO:0000259" key="4">
    <source>
        <dbReference type="PROSITE" id="PS50003"/>
    </source>
</evidence>
<proteinExistence type="predicted"/>
<feature type="region of interest" description="Disordered" evidence="3">
    <location>
        <begin position="1597"/>
        <end position="1700"/>
    </location>
</feature>
<feature type="compositionally biased region" description="Polar residues" evidence="3">
    <location>
        <begin position="399"/>
        <end position="411"/>
    </location>
</feature>
<reference evidence="7" key="2">
    <citation type="journal article" date="2021" name="Genome Biol. Evol.">
        <title>Developing a high-quality reference genome for a parasitic bivalve with doubly uniparental inheritance (Bivalvia: Unionida).</title>
        <authorList>
            <person name="Smith C.H."/>
        </authorList>
    </citation>
    <scope>NUCLEOTIDE SEQUENCE</scope>
    <source>
        <strain evidence="7">CHS0354</strain>
        <tissue evidence="7">Mantle</tissue>
    </source>
</reference>
<feature type="region of interest" description="Disordered" evidence="3">
    <location>
        <begin position="399"/>
        <end position="418"/>
    </location>
</feature>
<dbReference type="GO" id="GO:0005096">
    <property type="term" value="F:GTPase activator activity"/>
    <property type="evidence" value="ECO:0007669"/>
    <property type="project" value="UniProtKB-KW"/>
</dbReference>
<dbReference type="SUPFAM" id="SSF48350">
    <property type="entry name" value="GTPase activation domain, GAP"/>
    <property type="match status" value="1"/>
</dbReference>
<evidence type="ECO:0000259" key="6">
    <source>
        <dbReference type="PROSITE" id="PS50238"/>
    </source>
</evidence>
<evidence type="ECO:0000259" key="5">
    <source>
        <dbReference type="PROSITE" id="PS50106"/>
    </source>
</evidence>
<feature type="compositionally biased region" description="Polar residues" evidence="3">
    <location>
        <begin position="1390"/>
        <end position="1410"/>
    </location>
</feature>
<dbReference type="InterPro" id="IPR008936">
    <property type="entry name" value="Rho_GTPase_activation_prot"/>
</dbReference>
<feature type="region of interest" description="Disordered" evidence="3">
    <location>
        <begin position="1356"/>
        <end position="1378"/>
    </location>
</feature>
<feature type="compositionally biased region" description="Polar residues" evidence="3">
    <location>
        <begin position="668"/>
        <end position="677"/>
    </location>
</feature>
<feature type="domain" description="PH" evidence="4">
    <location>
        <begin position="901"/>
        <end position="1010"/>
    </location>
</feature>
<dbReference type="SUPFAM" id="SSF50156">
    <property type="entry name" value="PDZ domain-like"/>
    <property type="match status" value="1"/>
</dbReference>
<evidence type="ECO:0000313" key="8">
    <source>
        <dbReference type="Proteomes" id="UP001195483"/>
    </source>
</evidence>
<dbReference type="GO" id="GO:0007165">
    <property type="term" value="P:signal transduction"/>
    <property type="evidence" value="ECO:0007669"/>
    <property type="project" value="InterPro"/>
</dbReference>
<dbReference type="SMART" id="SM00228">
    <property type="entry name" value="PDZ"/>
    <property type="match status" value="1"/>
</dbReference>
<dbReference type="PROSITE" id="PS50003">
    <property type="entry name" value="PH_DOMAIN"/>
    <property type="match status" value="1"/>
</dbReference>
<sequence>MDNKLDRGGHQGQGSGQRSTGASGLRKVNIKRDEHLGYGFTLRHFIVYPPESSQDQRSTKDIDYSSDENEFEDNYLHRSKLSSWEPMDTIFVKNVRTDGPARIAGLNPGDRILSVNGEPVSGKSYAQVISLIQQSSGDLELLVVPKDEDILQLAYQKSGQSFDSQLSLSSSDSSSSRGHSGHVIKVHPQFQHGYTTLSSDSPAQNTAIKVDTSRYRYVPSPSLDISHSSYSGNWGEKIISMSANSLEGRNPDSMEVRLSDRERDRSACTLKSSTSYTSGLSVYREPPYKTKDESISKNVFLDRKREFESRATQENVNPQNRTYSFGLYFPVQRNRGSASAENVSRSTVLIRQSRENVLQSNDSQENIAKQGRTVPVEYRYSGDSNGWEKVRSQESLLQESDDSCVQSNSVRHSLPDSGVQIWTSQSRHLSEASSPENTSLPDSSRKDIYSTRQYVPVISQTPVSRNPKMSASVDSIDPHSNIYQAEQQYRSSVSRVPDQNLQPRTFVVKFSENSKDGGCRSSPVPTSQSYGAAFALTKSPTTTQIEIRQKEREPRILVSHRKQQFEKGETLMTQTPSNINRYKTEIEKITTRGKFDGVAARLASFEKQSSTESRSRSNTPVSSSSSSGTRSRRVSMERLKSPEPSQNSQSQISQSQYQDSTPIRIYVSQGNSSSSGTPVVEIVSDSRPRETPKLMSRQSTDVESDGFSDQVDSEHLGNKPVRKASFLSAVNAPYGRYLPSSGYETSSETPTPTPPTSAWSGSSGSLASGASSNFHYSPSTAVSTVITSSPPNEGLSVTDSSISTTPDQDTISTVRFRKKEEMSPDDLETKLHRRTSYLMATAKDRSVINMTMTSPQSAPDLQTPVIQKQVSMRKLKYFFGEKTPKIIEATEKMEPASPLQEVLKEGTLHCKTDMIDGRRASDRSWKPVWAMLRGHCLYVAKDKKESSGSIFIYDEQPISIKSSIVDIAHSYTKKKNVFRLKTYNGSEYLFQADDHDTMLSWIDAIKRNNNPDSDDSGITSAELIIRKTLECEQSTQVKISPPPAIKMSKKLSVLSMKPKMPQSPSMKRRKTSSEKDESKAKTWKGKFKSIRKLGSGQSTCVQPEKTGMFGVPLEYCTPSPNNEYVPLIVDLCIQIVEAKGLEMTGVYRIPGNKAAVTTIQEEVNKGVDKMNLDHEKWSDVNVISSLLKSFFRTLPEPLIPDELYQSFIDANRMQDTERRMLKIKRLLHELPEHNFETFRILAKHLNKVAQYGDVNKMEAKNLAIVFGPTLIHKTDDSVMTLMTDMSDRCKIIESIILHSDWFFSSWDVDNYVPTDDDATECTSIMSGSTREDPDHPAINPKEIIVSIVEAANRKLRGEHVEKGNTDHRGASPTYSERNIDQEVKLRSLKLTQSDTTSHSSPNLSSMQRSAEITKPPLMPSIAERMTKSQEFSDREFADWDFIDAEKENQGVYIKPFSRHFSEDTMFDKNDELEISHGHPSVPLSRETLESLRRIELEARALREREEKRRLEHEKRRLEKQRIEQDILRTQQEIEIDERHSVDDLLSAPDSLSWSTPEYYNRPTDGSYRDSSGHMTRDSSGHVTRDSWISQSKYTNHIPHSADSVPGGKYFVSVGNSKGGNNDRNGRQPKQASVESLIATSKRTGSLENMIDTRQSGPGRPRGNVRGSRKRDEKSGKRESSEVIRLPNGSLIRNSSRRRGSLDSLIDSIEKRDSRMSWASTDSEEGFDLLTTLTSTFDQKLQNFSKTQSQGSSHQQCHGSTTGSYNALNEVTDESVQNRLPPQVPLTQVNRNSAGYLIGGSNDAKKQFRDPSLHRTPVKPEAKIGYATRFERGTNSSYLTQVHSDSSLLGHGYSTYLVSDLTYPSDIFSQTESRVSSVMVPTPTPPIMLADSSFHGSNFSMKPSALQGGANKWEVRSPSVQTDVRPISKSEKTELNQSVKLLGNGDRNKTCNRMTSKLSGSDRDLCYIKSRSTSPPPSAKRAPHERRKKRRHTVGGIDDAEHMKAITSVIGQKDELRKSAWEQLQPVVQNSGLGPNSSLQTWLRQERHRLSFPDVSSITDPVDRSSNKKN</sequence>
<dbReference type="Gene3D" id="2.30.42.10">
    <property type="match status" value="1"/>
</dbReference>
<evidence type="ECO:0000256" key="2">
    <source>
        <dbReference type="SAM" id="Coils"/>
    </source>
</evidence>
<dbReference type="InterPro" id="IPR000198">
    <property type="entry name" value="RhoGAP_dom"/>
</dbReference>
<feature type="compositionally biased region" description="Low complexity" evidence="3">
    <location>
        <begin position="616"/>
        <end position="629"/>
    </location>
</feature>
<evidence type="ECO:0000256" key="3">
    <source>
        <dbReference type="SAM" id="MobiDB-lite"/>
    </source>
</evidence>
<dbReference type="Proteomes" id="UP001195483">
    <property type="component" value="Unassembled WGS sequence"/>
</dbReference>
<feature type="compositionally biased region" description="Basic and acidic residues" evidence="3">
    <location>
        <begin position="1669"/>
        <end position="1681"/>
    </location>
</feature>
<feature type="compositionally biased region" description="Basic residues" evidence="3">
    <location>
        <begin position="1980"/>
        <end position="1992"/>
    </location>
</feature>
<dbReference type="InterPro" id="IPR041489">
    <property type="entry name" value="PDZ_6"/>
</dbReference>
<feature type="region of interest" description="Disordered" evidence="3">
    <location>
        <begin position="250"/>
        <end position="271"/>
    </location>
</feature>
<reference evidence="7" key="1">
    <citation type="journal article" date="2021" name="Genome Biol. Evol.">
        <title>A High-Quality Reference Genome for a Parasitic Bivalve with Doubly Uniparental Inheritance (Bivalvia: Unionida).</title>
        <authorList>
            <person name="Smith C.H."/>
        </authorList>
    </citation>
    <scope>NUCLEOTIDE SEQUENCE</scope>
    <source>
        <strain evidence="7">CHS0354</strain>
    </source>
</reference>
<keyword evidence="8" id="KW-1185">Reference proteome</keyword>
<feature type="region of interest" description="Disordered" evidence="3">
    <location>
        <begin position="1055"/>
        <end position="1081"/>
    </location>
</feature>
<protein>
    <recommendedName>
        <fullName evidence="9">Rho GTPase-activating protein 21</fullName>
    </recommendedName>
</protein>
<feature type="compositionally biased region" description="Low complexity" evidence="3">
    <location>
        <begin position="1747"/>
        <end position="1759"/>
    </location>
</feature>
<dbReference type="InterPro" id="IPR001478">
    <property type="entry name" value="PDZ"/>
</dbReference>
<dbReference type="Pfam" id="PF00620">
    <property type="entry name" value="RhoGAP"/>
    <property type="match status" value="1"/>
</dbReference>
<organism evidence="7 8">
    <name type="scientific">Potamilus streckersoni</name>
    <dbReference type="NCBI Taxonomy" id="2493646"/>
    <lineage>
        <taxon>Eukaryota</taxon>
        <taxon>Metazoa</taxon>
        <taxon>Spiralia</taxon>
        <taxon>Lophotrochozoa</taxon>
        <taxon>Mollusca</taxon>
        <taxon>Bivalvia</taxon>
        <taxon>Autobranchia</taxon>
        <taxon>Heteroconchia</taxon>
        <taxon>Palaeoheterodonta</taxon>
        <taxon>Unionida</taxon>
        <taxon>Unionoidea</taxon>
        <taxon>Unionidae</taxon>
        <taxon>Ambleminae</taxon>
        <taxon>Lampsilini</taxon>
        <taxon>Potamilus</taxon>
    </lineage>
</organism>
<feature type="coiled-coil region" evidence="2">
    <location>
        <begin position="1484"/>
        <end position="1530"/>
    </location>
</feature>
<dbReference type="InterPro" id="IPR001849">
    <property type="entry name" value="PH_domain"/>
</dbReference>
<gene>
    <name evidence="7" type="ORF">CHS0354_012242</name>
</gene>
<name>A0AAE0VRQ9_9BIVA</name>
<comment type="caution">
    <text evidence="7">The sequence shown here is derived from an EMBL/GenBank/DDBJ whole genome shotgun (WGS) entry which is preliminary data.</text>
</comment>
<dbReference type="Gene3D" id="2.30.29.30">
    <property type="entry name" value="Pleckstrin-homology domain (PH domain)/Phosphotyrosine-binding domain (PTB)"/>
    <property type="match status" value="1"/>
</dbReference>
<feature type="compositionally biased region" description="Basic and acidic residues" evidence="3">
    <location>
        <begin position="1356"/>
        <end position="1369"/>
    </location>
</feature>
<keyword evidence="2" id="KW-0175">Coiled coil</keyword>
<feature type="region of interest" description="Disordered" evidence="3">
    <location>
        <begin position="741"/>
        <end position="770"/>
    </location>
</feature>
<feature type="compositionally biased region" description="Low complexity" evidence="3">
    <location>
        <begin position="645"/>
        <end position="660"/>
    </location>
</feature>
<dbReference type="EMBL" id="JAEAOA010000745">
    <property type="protein sequence ID" value="KAK3588178.1"/>
    <property type="molecule type" value="Genomic_DNA"/>
</dbReference>
<feature type="compositionally biased region" description="Basic and acidic residues" evidence="3">
    <location>
        <begin position="1566"/>
        <end position="1583"/>
    </location>
</feature>
<dbReference type="InterPro" id="IPR036034">
    <property type="entry name" value="PDZ_sf"/>
</dbReference>